<organism evidence="3 4">
    <name type="scientific">Dermatophagoides pteronyssinus</name>
    <name type="common">European house dust mite</name>
    <dbReference type="NCBI Taxonomy" id="6956"/>
    <lineage>
        <taxon>Eukaryota</taxon>
        <taxon>Metazoa</taxon>
        <taxon>Ecdysozoa</taxon>
        <taxon>Arthropoda</taxon>
        <taxon>Chelicerata</taxon>
        <taxon>Arachnida</taxon>
        <taxon>Acari</taxon>
        <taxon>Acariformes</taxon>
        <taxon>Sarcoptiformes</taxon>
        <taxon>Astigmata</taxon>
        <taxon>Psoroptidia</taxon>
        <taxon>Analgoidea</taxon>
        <taxon>Pyroglyphidae</taxon>
        <taxon>Dermatophagoidinae</taxon>
        <taxon>Dermatophagoides</taxon>
    </lineage>
</organism>
<evidence type="ECO:0000256" key="1">
    <source>
        <dbReference type="ARBA" id="ARBA00006270"/>
    </source>
</evidence>
<dbReference type="EMBL" id="NJHN03000011">
    <property type="protein sequence ID" value="KAH9426292.1"/>
    <property type="molecule type" value="Genomic_DNA"/>
</dbReference>
<dbReference type="InterPro" id="IPR050209">
    <property type="entry name" value="Rab_GTPases_membrane_traffic"/>
</dbReference>
<protein>
    <submittedName>
        <fullName evidence="3">Uncharacterized protein</fullName>
    </submittedName>
</protein>
<dbReference type="SMART" id="SM00174">
    <property type="entry name" value="RHO"/>
    <property type="match status" value="1"/>
</dbReference>
<evidence type="ECO:0000313" key="4">
    <source>
        <dbReference type="Proteomes" id="UP000887458"/>
    </source>
</evidence>
<dbReference type="NCBIfam" id="TIGR00231">
    <property type="entry name" value="small_GTP"/>
    <property type="match status" value="1"/>
</dbReference>
<evidence type="ECO:0000256" key="2">
    <source>
        <dbReference type="SAM" id="MobiDB-lite"/>
    </source>
</evidence>
<evidence type="ECO:0000313" key="3">
    <source>
        <dbReference type="EMBL" id="KAH9426292.1"/>
    </source>
</evidence>
<sequence>MQYNFGLGKRIPSYRSDSDEILELVPSSSSSNFFENPSMNGRRSKIDLRPYYYQISNAIDDSDSTNINDDNNDNFDEFHSNIPAFAPSLQKSNIPMTLFSFLDQNDKRSRPQRFSFGLGKRSKEQAMFNGLNNNNLEENNNKNNNLDDDFDMNSMEKRKIQPYGFGLGKRQQQQQQQINSKKIKKLTNFEDFIKRRYSFGLGRNHIRMNNNNNNVDVSRKQQQQRFYRLKYSDVKNDDNNNTTKMLKTKKIMESNNNNNNNNVIEKDLLKVVVIGESGSGKSNLIQRLVNDRFEERLPSTIGIDFALYQFKLNSLFDKNRQQTYHAQIWDTAGMERYRSSMTKIFYRDVDGALLVFDLTRRDHFQALPRWLQEIRNNVHKHNSIDDDDDDDDYDNRDDNADNIQIPIILVGNKIDLFKSREIDRNEAIKFAQKYHCVSYVETSAKNSTNVHEAFQQLFDHILEQKRLNYYRQQQQQQQYAAKLKSKNSTKSKSKSKQPQQRSTTNQNSIRLTRDPNYLEQRSRIKEKKKSGCSC</sequence>
<dbReference type="Pfam" id="PF08477">
    <property type="entry name" value="Roc"/>
    <property type="match status" value="1"/>
</dbReference>
<dbReference type="InterPro" id="IPR005225">
    <property type="entry name" value="Small_GTP-bd"/>
</dbReference>
<dbReference type="Proteomes" id="UP000887458">
    <property type="component" value="Unassembled WGS sequence"/>
</dbReference>
<feature type="compositionally biased region" description="Basic residues" evidence="2">
    <location>
        <begin position="524"/>
        <end position="534"/>
    </location>
</feature>
<dbReference type="SMART" id="SM00175">
    <property type="entry name" value="RAB"/>
    <property type="match status" value="1"/>
</dbReference>
<comment type="similarity">
    <text evidence="1">Belongs to the small GTPase superfamily. Rab family.</text>
</comment>
<dbReference type="InterPro" id="IPR001806">
    <property type="entry name" value="Small_GTPase"/>
</dbReference>
<proteinExistence type="inferred from homology"/>
<dbReference type="Pfam" id="PF00071">
    <property type="entry name" value="Ras"/>
    <property type="match status" value="1"/>
</dbReference>
<dbReference type="SMART" id="SM00176">
    <property type="entry name" value="RAN"/>
    <property type="match status" value="1"/>
</dbReference>
<dbReference type="CDD" id="cd00154">
    <property type="entry name" value="Rab"/>
    <property type="match status" value="1"/>
</dbReference>
<dbReference type="PANTHER" id="PTHR47979">
    <property type="entry name" value="DRAB11-RELATED"/>
    <property type="match status" value="1"/>
</dbReference>
<comment type="caution">
    <text evidence="3">The sequence shown here is derived from an EMBL/GenBank/DDBJ whole genome shotgun (WGS) entry which is preliminary data.</text>
</comment>
<name>A0ABQ8JUQ9_DERPT</name>
<dbReference type="PROSITE" id="PS51421">
    <property type="entry name" value="RAS"/>
    <property type="match status" value="1"/>
</dbReference>
<reference evidence="3 4" key="2">
    <citation type="journal article" date="2022" name="Mol. Biol. Evol.">
        <title>Comparative Genomics Reveals Insights into the Divergent Evolution of Astigmatic Mites and Household Pest Adaptations.</title>
        <authorList>
            <person name="Xiong Q."/>
            <person name="Wan A.T."/>
            <person name="Liu X."/>
            <person name="Fung C.S."/>
            <person name="Xiao X."/>
            <person name="Malainual N."/>
            <person name="Hou J."/>
            <person name="Wang L."/>
            <person name="Wang M."/>
            <person name="Yang K.Y."/>
            <person name="Cui Y."/>
            <person name="Leung E.L."/>
            <person name="Nong W."/>
            <person name="Shin S.K."/>
            <person name="Au S.W."/>
            <person name="Jeong K.Y."/>
            <person name="Chew F.T."/>
            <person name="Hui J.H."/>
            <person name="Leung T.F."/>
            <person name="Tungtrongchitr A."/>
            <person name="Zhong N."/>
            <person name="Liu Z."/>
            <person name="Tsui S.K."/>
        </authorList>
    </citation>
    <scope>NUCLEOTIDE SEQUENCE [LARGE SCALE GENOMIC DNA]</scope>
    <source>
        <strain evidence="3">Derp</strain>
    </source>
</reference>
<gene>
    <name evidence="3" type="ORF">DERP_010859</name>
</gene>
<reference evidence="3 4" key="1">
    <citation type="journal article" date="2018" name="J. Allergy Clin. Immunol.">
        <title>High-quality assembly of Dermatophagoides pteronyssinus genome and transcriptome reveals a wide range of novel allergens.</title>
        <authorList>
            <person name="Liu X.Y."/>
            <person name="Yang K.Y."/>
            <person name="Wang M.Q."/>
            <person name="Kwok J.S."/>
            <person name="Zeng X."/>
            <person name="Yang Z."/>
            <person name="Xiao X.J."/>
            <person name="Lau C.P."/>
            <person name="Li Y."/>
            <person name="Huang Z.M."/>
            <person name="Ba J.G."/>
            <person name="Yim A.K."/>
            <person name="Ouyang C.Y."/>
            <person name="Ngai S.M."/>
            <person name="Chan T.F."/>
            <person name="Leung E.L."/>
            <person name="Liu L."/>
            <person name="Liu Z.G."/>
            <person name="Tsui S.K."/>
        </authorList>
    </citation>
    <scope>NUCLEOTIDE SEQUENCE [LARGE SCALE GENOMIC DNA]</scope>
    <source>
        <strain evidence="3">Derp</strain>
    </source>
</reference>
<dbReference type="Gene3D" id="3.40.50.300">
    <property type="entry name" value="P-loop containing nucleotide triphosphate hydrolases"/>
    <property type="match status" value="1"/>
</dbReference>
<dbReference type="InterPro" id="IPR027417">
    <property type="entry name" value="P-loop_NTPase"/>
</dbReference>
<dbReference type="PRINTS" id="PR00449">
    <property type="entry name" value="RASTRNSFRMNG"/>
</dbReference>
<keyword evidence="4" id="KW-1185">Reference proteome</keyword>
<feature type="region of interest" description="Disordered" evidence="2">
    <location>
        <begin position="473"/>
        <end position="534"/>
    </location>
</feature>
<feature type="compositionally biased region" description="Polar residues" evidence="2">
    <location>
        <begin position="497"/>
        <end position="510"/>
    </location>
</feature>
<dbReference type="PROSITE" id="PS51419">
    <property type="entry name" value="RAB"/>
    <property type="match status" value="1"/>
</dbReference>
<feature type="compositionally biased region" description="Basic residues" evidence="2">
    <location>
        <begin position="483"/>
        <end position="495"/>
    </location>
</feature>
<dbReference type="SMART" id="SM00173">
    <property type="entry name" value="RAS"/>
    <property type="match status" value="1"/>
</dbReference>
<accession>A0ABQ8JUQ9</accession>
<dbReference type="PROSITE" id="PS51420">
    <property type="entry name" value="RHO"/>
    <property type="match status" value="1"/>
</dbReference>
<dbReference type="SUPFAM" id="SSF52540">
    <property type="entry name" value="P-loop containing nucleoside triphosphate hydrolases"/>
    <property type="match status" value="1"/>
</dbReference>